<dbReference type="GO" id="GO:0000976">
    <property type="term" value="F:transcription cis-regulatory region binding"/>
    <property type="evidence" value="ECO:0007669"/>
    <property type="project" value="TreeGrafter"/>
</dbReference>
<sequence>MTVEFEAATGQDGPVSTEDTTARRRGRRPAGQDTRAVLIDAARAVFAENGYERATVRSIAARAGVDAAMVNHWFGGKEGLFAQAVLKLPFEPDELVTILRDGPVEELGARIAHTFLTRWDGVGGDTFQALIRSIAGHEAASNVLRDFFSQFFTGLLSDLGGDRRELRVALCASQVVGMGLIRYVARFPPMASAEVDTLVAAVAPTLQRYLTGDID</sequence>
<evidence type="ECO:0000259" key="4">
    <source>
        <dbReference type="PROSITE" id="PS50977"/>
    </source>
</evidence>
<dbReference type="AlphaFoldDB" id="A0A2N3WA52"/>
<dbReference type="InterPro" id="IPR001647">
    <property type="entry name" value="HTH_TetR"/>
</dbReference>
<comment type="caution">
    <text evidence="5">The sequence shown here is derived from an EMBL/GenBank/DDBJ whole genome shotgun (WGS) entry which is preliminary data.</text>
</comment>
<dbReference type="PANTHER" id="PTHR30055:SF235">
    <property type="entry name" value="TRANSCRIPTIONAL REGULATORY PROTEIN"/>
    <property type="match status" value="1"/>
</dbReference>
<dbReference type="PROSITE" id="PS50977">
    <property type="entry name" value="HTH_TETR_2"/>
    <property type="match status" value="1"/>
</dbReference>
<feature type="region of interest" description="Disordered" evidence="3">
    <location>
        <begin position="1"/>
        <end position="31"/>
    </location>
</feature>
<dbReference type="PANTHER" id="PTHR30055">
    <property type="entry name" value="HTH-TYPE TRANSCRIPTIONAL REGULATOR RUTR"/>
    <property type="match status" value="1"/>
</dbReference>
<dbReference type="SUPFAM" id="SSF48498">
    <property type="entry name" value="Tetracyclin repressor-like, C-terminal domain"/>
    <property type="match status" value="1"/>
</dbReference>
<feature type="DNA-binding region" description="H-T-H motif" evidence="2">
    <location>
        <begin position="55"/>
        <end position="74"/>
    </location>
</feature>
<dbReference type="InterPro" id="IPR009057">
    <property type="entry name" value="Homeodomain-like_sf"/>
</dbReference>
<dbReference type="PRINTS" id="PR00455">
    <property type="entry name" value="HTHTETR"/>
</dbReference>
<dbReference type="EMBL" id="PJMY01000003">
    <property type="protein sequence ID" value="PKV90763.1"/>
    <property type="molecule type" value="Genomic_DNA"/>
</dbReference>
<keyword evidence="6" id="KW-1185">Reference proteome</keyword>
<dbReference type="Gene3D" id="1.10.10.60">
    <property type="entry name" value="Homeodomain-like"/>
    <property type="match status" value="1"/>
</dbReference>
<dbReference type="InterPro" id="IPR036271">
    <property type="entry name" value="Tet_transcr_reg_TetR-rel_C_sf"/>
</dbReference>
<gene>
    <name evidence="5" type="ORF">ATK30_1513</name>
</gene>
<dbReference type="InterPro" id="IPR050109">
    <property type="entry name" value="HTH-type_TetR-like_transc_reg"/>
</dbReference>
<evidence type="ECO:0000256" key="2">
    <source>
        <dbReference type="PROSITE-ProRule" id="PRU00335"/>
    </source>
</evidence>
<reference evidence="5 6" key="1">
    <citation type="submission" date="2017-12" db="EMBL/GenBank/DDBJ databases">
        <title>Sequencing the genomes of 1000 Actinobacteria strains.</title>
        <authorList>
            <person name="Klenk H.-P."/>
        </authorList>
    </citation>
    <scope>NUCLEOTIDE SEQUENCE [LARGE SCALE GENOMIC DNA]</scope>
    <source>
        <strain evidence="5 6">DSM 45165</strain>
    </source>
</reference>
<evidence type="ECO:0000313" key="6">
    <source>
        <dbReference type="Proteomes" id="UP000233750"/>
    </source>
</evidence>
<dbReference type="GO" id="GO:0003700">
    <property type="term" value="F:DNA-binding transcription factor activity"/>
    <property type="evidence" value="ECO:0007669"/>
    <property type="project" value="TreeGrafter"/>
</dbReference>
<dbReference type="Gene3D" id="1.10.357.10">
    <property type="entry name" value="Tetracycline Repressor, domain 2"/>
    <property type="match status" value="1"/>
</dbReference>
<evidence type="ECO:0000256" key="3">
    <source>
        <dbReference type="SAM" id="MobiDB-lite"/>
    </source>
</evidence>
<name>A0A2N3WA52_9PSEU</name>
<dbReference type="InterPro" id="IPR041678">
    <property type="entry name" value="TetR_C_16"/>
</dbReference>
<protein>
    <submittedName>
        <fullName evidence="5">TetR family transcriptional regulator</fullName>
    </submittedName>
</protein>
<dbReference type="Pfam" id="PF17920">
    <property type="entry name" value="TetR_C_16"/>
    <property type="match status" value="1"/>
</dbReference>
<organism evidence="5 6">
    <name type="scientific">Amycolatopsis echigonensis</name>
    <dbReference type="NCBI Taxonomy" id="2576905"/>
    <lineage>
        <taxon>Bacteria</taxon>
        <taxon>Bacillati</taxon>
        <taxon>Actinomycetota</taxon>
        <taxon>Actinomycetes</taxon>
        <taxon>Pseudonocardiales</taxon>
        <taxon>Pseudonocardiaceae</taxon>
        <taxon>Amycolatopsis</taxon>
    </lineage>
</organism>
<evidence type="ECO:0000256" key="1">
    <source>
        <dbReference type="ARBA" id="ARBA00023125"/>
    </source>
</evidence>
<accession>A0A2N3WA52</accession>
<dbReference type="Pfam" id="PF00440">
    <property type="entry name" value="TetR_N"/>
    <property type="match status" value="1"/>
</dbReference>
<feature type="domain" description="HTH tetR-type" evidence="4">
    <location>
        <begin position="32"/>
        <end position="92"/>
    </location>
</feature>
<evidence type="ECO:0000313" key="5">
    <source>
        <dbReference type="EMBL" id="PKV90763.1"/>
    </source>
</evidence>
<keyword evidence="1 2" id="KW-0238">DNA-binding</keyword>
<dbReference type="SUPFAM" id="SSF46689">
    <property type="entry name" value="Homeodomain-like"/>
    <property type="match status" value="1"/>
</dbReference>
<dbReference type="Proteomes" id="UP000233750">
    <property type="component" value="Unassembled WGS sequence"/>
</dbReference>
<proteinExistence type="predicted"/>